<evidence type="ECO:0000256" key="5">
    <source>
        <dbReference type="SAM" id="Phobius"/>
    </source>
</evidence>
<dbReference type="Proteomes" id="UP001176941">
    <property type="component" value="Chromosome 34"/>
</dbReference>
<feature type="region of interest" description="Disordered" evidence="4">
    <location>
        <begin position="569"/>
        <end position="589"/>
    </location>
</feature>
<dbReference type="InterPro" id="IPR036116">
    <property type="entry name" value="FN3_sf"/>
</dbReference>
<reference evidence="7" key="1">
    <citation type="submission" date="2023-04" db="EMBL/GenBank/DDBJ databases">
        <authorList>
            <consortium name="ELIXIR-Norway"/>
        </authorList>
    </citation>
    <scope>NUCLEOTIDE SEQUENCE [LARGE SCALE GENOMIC DNA]</scope>
</reference>
<dbReference type="InterPro" id="IPR003961">
    <property type="entry name" value="FN3_dom"/>
</dbReference>
<organism evidence="7 8">
    <name type="scientific">Rangifer tarandus platyrhynchus</name>
    <name type="common">Svalbard reindeer</name>
    <dbReference type="NCBI Taxonomy" id="3082113"/>
    <lineage>
        <taxon>Eukaryota</taxon>
        <taxon>Metazoa</taxon>
        <taxon>Chordata</taxon>
        <taxon>Craniata</taxon>
        <taxon>Vertebrata</taxon>
        <taxon>Euteleostomi</taxon>
        <taxon>Mammalia</taxon>
        <taxon>Eutheria</taxon>
        <taxon>Laurasiatheria</taxon>
        <taxon>Artiodactyla</taxon>
        <taxon>Ruminantia</taxon>
        <taxon>Pecora</taxon>
        <taxon>Cervidae</taxon>
        <taxon>Odocoileinae</taxon>
        <taxon>Rangifer</taxon>
    </lineage>
</organism>
<evidence type="ECO:0000256" key="1">
    <source>
        <dbReference type="ARBA" id="ARBA00004479"/>
    </source>
</evidence>
<dbReference type="EMBL" id="OX460345">
    <property type="protein sequence ID" value="CAI9173564.1"/>
    <property type="molecule type" value="Genomic_DNA"/>
</dbReference>
<accession>A0ABN8ZP55</accession>
<comment type="subcellular location">
    <subcellularLocation>
        <location evidence="1">Membrane</location>
        <topology evidence="1">Single-pass type I membrane protein</topology>
    </subcellularLocation>
</comment>
<evidence type="ECO:0000256" key="2">
    <source>
        <dbReference type="ARBA" id="ARBA00022692"/>
    </source>
</evidence>
<dbReference type="CDD" id="cd00063">
    <property type="entry name" value="FN3"/>
    <property type="match status" value="1"/>
</dbReference>
<name>A0ABN8ZP55_RANTA</name>
<gene>
    <name evidence="7" type="ORF">MRATA1EN1_LOCUS22526</name>
</gene>
<keyword evidence="5" id="KW-0472">Membrane</keyword>
<dbReference type="Pfam" id="PF09294">
    <property type="entry name" value="Interfer-bind"/>
    <property type="match status" value="1"/>
</dbReference>
<protein>
    <recommendedName>
        <fullName evidence="6">Fibronectin type-III domain-containing protein</fullName>
    </recommendedName>
</protein>
<sequence>MILSDLFIPKTSVDRVGSQGQRRKISPLSFKECFKTKHHIFVTRKKNRKKEREGGRKETEVPVKKTVLAAERRQRCQRPRPEGASHADGCLQRCDPAPAPMCGPGPSARVAARGAPAPGLLALLFLLLVAAPTGRAVPCVSGDLSKPTNVTFISINMKNILQWNPPEGLQGVEVSYTVQYFIYGQKKWLNKSECRNISRTYCDLSAETSDYEHQYYAKVKAMWGTNCSKWAETGRFYPFLETQIGPPEVALTTDEKSISIVLTAPKKWKKNPEESSISMQQIYSNLKYNVSIYNTKSNRTWSQCVTNHTLVFSWLEPATLYCVLVESFVPGPPRLTQPSERQCVSTLEDQTTAWEVKIILWYVLPVSVTVFIFSVMGYSMYRYIHVGKEKHPANLVLIYGNEFDKRFFVPTEKIVINFITLNILEDSKTSPKDISVMEKSSDASDLNEPIEDQEHHWEDAEVEHLGYVSHVMDIMYDLEKSSRGASLTQQDPPSRSVPMGKAVIEYEYDVRISDTSVGSRGQEFNLQEEVSLQGKIFEQQATSADLGPQTLLYSYTPQLRDLDHLRQEHADTEEGPAEEPSTTLVDWDPQTGKLCMPSLPSFQHDPEGCGHPESEGVGEEGLLSRLYQDRSPDKAPEENEAYLMQFMEEWGLYIQMED</sequence>
<feature type="region of interest" description="Disordered" evidence="4">
    <location>
        <begin position="606"/>
        <end position="638"/>
    </location>
</feature>
<evidence type="ECO:0000259" key="6">
    <source>
        <dbReference type="PROSITE" id="PS50853"/>
    </source>
</evidence>
<dbReference type="PROSITE" id="PS50853">
    <property type="entry name" value="FN3"/>
    <property type="match status" value="1"/>
</dbReference>
<dbReference type="InterPro" id="IPR015373">
    <property type="entry name" value="Interferon/interleukin_rcp_dom"/>
</dbReference>
<dbReference type="PANTHER" id="PTHR20859">
    <property type="entry name" value="INTERFERON/INTERLEUKIN RECEPTOR"/>
    <property type="match status" value="1"/>
</dbReference>
<evidence type="ECO:0000313" key="7">
    <source>
        <dbReference type="EMBL" id="CAI9173564.1"/>
    </source>
</evidence>
<dbReference type="PANTHER" id="PTHR20859:SF86">
    <property type="entry name" value="INTERLEUKIN-20 RECEPTOR SUBUNIT ALPHA"/>
    <property type="match status" value="1"/>
</dbReference>
<dbReference type="InterPro" id="IPR050650">
    <property type="entry name" value="Type-II_Cytokine-TF_Rcpt"/>
</dbReference>
<dbReference type="Gene3D" id="2.60.40.10">
    <property type="entry name" value="Immunoglobulins"/>
    <property type="match status" value="2"/>
</dbReference>
<proteinExistence type="predicted"/>
<keyword evidence="2 5" id="KW-0812">Transmembrane</keyword>
<dbReference type="SUPFAM" id="SSF49265">
    <property type="entry name" value="Fibronectin type III"/>
    <property type="match status" value="2"/>
</dbReference>
<feature type="compositionally biased region" description="Basic and acidic residues" evidence="4">
    <location>
        <begin position="627"/>
        <end position="637"/>
    </location>
</feature>
<feature type="domain" description="Fibronectin type-III" evidence="6">
    <location>
        <begin position="243"/>
        <end position="349"/>
    </location>
</feature>
<feature type="transmembrane region" description="Helical" evidence="5">
    <location>
        <begin position="359"/>
        <end position="381"/>
    </location>
</feature>
<dbReference type="InterPro" id="IPR013783">
    <property type="entry name" value="Ig-like_fold"/>
</dbReference>
<keyword evidence="8" id="KW-1185">Reference proteome</keyword>
<evidence type="ECO:0000313" key="8">
    <source>
        <dbReference type="Proteomes" id="UP001176941"/>
    </source>
</evidence>
<evidence type="ECO:0000256" key="4">
    <source>
        <dbReference type="SAM" id="MobiDB-lite"/>
    </source>
</evidence>
<keyword evidence="3 5" id="KW-1133">Transmembrane helix</keyword>
<dbReference type="Pfam" id="PF01108">
    <property type="entry name" value="Tissue_fac"/>
    <property type="match status" value="1"/>
</dbReference>
<evidence type="ECO:0000256" key="3">
    <source>
        <dbReference type="ARBA" id="ARBA00022989"/>
    </source>
</evidence>